<keyword evidence="7" id="KW-0804">Transcription</keyword>
<organism evidence="10 11">
    <name type="scientific">Microthyrium microscopicum</name>
    <dbReference type="NCBI Taxonomy" id="703497"/>
    <lineage>
        <taxon>Eukaryota</taxon>
        <taxon>Fungi</taxon>
        <taxon>Dikarya</taxon>
        <taxon>Ascomycota</taxon>
        <taxon>Pezizomycotina</taxon>
        <taxon>Dothideomycetes</taxon>
        <taxon>Dothideomycetes incertae sedis</taxon>
        <taxon>Microthyriales</taxon>
        <taxon>Microthyriaceae</taxon>
        <taxon>Microthyrium</taxon>
    </lineage>
</organism>
<dbReference type="PANTHER" id="PTHR40468:SF1">
    <property type="entry name" value="TOPOISOMERASE I DAMAGE AFFECTED PROTEIN 11"/>
    <property type="match status" value="1"/>
</dbReference>
<dbReference type="InterPro" id="IPR013734">
    <property type="entry name" value="TF_Nrm1/Whi5"/>
</dbReference>
<dbReference type="PANTHER" id="PTHR40468">
    <property type="entry name" value="YALI0A15257P"/>
    <property type="match status" value="1"/>
</dbReference>
<dbReference type="OrthoDB" id="2163387at2759"/>
<sequence>MASSDLQERPAEVAASKVLRRAAVSKMTRTLQNRLALATVKIQNGWGTLPLETIEPRIEQELKRKRPTSSSNDALSDTSSSIGDALYHGRRIDSSPLTAPLFSDDFPRSGSSRSSKRSKHRSSFNQPLSSTHERGKMMTRGSWKKNHRLPESSPGFHGHSGPFSKGPPLSFVTEATVPDDNLSLSHSEDDDSDLPLHSFQANTRHIRSSPPRIPRTPSPDVARSARMRNKPFNNSRNDDAADLLMFLAASPSPAVPGNNKSRNNVVMNPPSTPPQKTPLPSSMLSTPGGGSNYIGFGTTTPGMGFNFADYLNVTPSPAQAAWRTPGPNKTPLAAREARRRLNFDMMPPSNGNTPELSQGPTSDVKGLGMELGGELVSSQ</sequence>
<evidence type="ECO:0000256" key="5">
    <source>
        <dbReference type="ARBA" id="ARBA00022491"/>
    </source>
</evidence>
<keyword evidence="6" id="KW-0805">Transcription regulation</keyword>
<feature type="region of interest" description="Disordered" evidence="9">
    <location>
        <begin position="343"/>
        <end position="379"/>
    </location>
</feature>
<proteinExistence type="inferred from homology"/>
<evidence type="ECO:0000256" key="4">
    <source>
        <dbReference type="ARBA" id="ARBA00022490"/>
    </source>
</evidence>
<comment type="similarity">
    <text evidence="3">Belongs to the WHI5/NRM1 family.</text>
</comment>
<feature type="region of interest" description="Disordered" evidence="9">
    <location>
        <begin position="61"/>
        <end position="82"/>
    </location>
</feature>
<feature type="region of interest" description="Disordered" evidence="9">
    <location>
        <begin position="202"/>
        <end position="223"/>
    </location>
</feature>
<name>A0A6A6TUT5_9PEZI</name>
<feature type="compositionally biased region" description="Low complexity" evidence="9">
    <location>
        <begin position="68"/>
        <end position="81"/>
    </location>
</feature>
<comment type="subcellular location">
    <subcellularLocation>
        <location evidence="2">Cytoplasm</location>
    </subcellularLocation>
    <subcellularLocation>
        <location evidence="1">Nucleus</location>
    </subcellularLocation>
</comment>
<evidence type="ECO:0000256" key="6">
    <source>
        <dbReference type="ARBA" id="ARBA00023015"/>
    </source>
</evidence>
<dbReference type="AlphaFoldDB" id="A0A6A6TUT5"/>
<gene>
    <name evidence="10" type="ORF">BT63DRAFT_122506</name>
</gene>
<evidence type="ECO:0000313" key="11">
    <source>
        <dbReference type="Proteomes" id="UP000799302"/>
    </source>
</evidence>
<dbReference type="Pfam" id="PF08528">
    <property type="entry name" value="Whi5"/>
    <property type="match status" value="1"/>
</dbReference>
<evidence type="ECO:0000256" key="9">
    <source>
        <dbReference type="SAM" id="MobiDB-lite"/>
    </source>
</evidence>
<evidence type="ECO:0000256" key="1">
    <source>
        <dbReference type="ARBA" id="ARBA00004123"/>
    </source>
</evidence>
<evidence type="ECO:0000256" key="2">
    <source>
        <dbReference type="ARBA" id="ARBA00004496"/>
    </source>
</evidence>
<evidence type="ECO:0000256" key="7">
    <source>
        <dbReference type="ARBA" id="ARBA00023163"/>
    </source>
</evidence>
<dbReference type="GO" id="GO:0005737">
    <property type="term" value="C:cytoplasm"/>
    <property type="evidence" value="ECO:0007669"/>
    <property type="project" value="UniProtKB-SubCell"/>
</dbReference>
<keyword evidence="4" id="KW-0963">Cytoplasm</keyword>
<dbReference type="EMBL" id="MU004245">
    <property type="protein sequence ID" value="KAF2663592.1"/>
    <property type="molecule type" value="Genomic_DNA"/>
</dbReference>
<keyword evidence="5" id="KW-0678">Repressor</keyword>
<keyword evidence="11" id="KW-1185">Reference proteome</keyword>
<dbReference type="Proteomes" id="UP000799302">
    <property type="component" value="Unassembled WGS sequence"/>
</dbReference>
<dbReference type="GO" id="GO:0005634">
    <property type="term" value="C:nucleus"/>
    <property type="evidence" value="ECO:0007669"/>
    <property type="project" value="UniProtKB-SubCell"/>
</dbReference>
<evidence type="ECO:0000313" key="10">
    <source>
        <dbReference type="EMBL" id="KAF2663592.1"/>
    </source>
</evidence>
<feature type="region of interest" description="Disordered" evidence="9">
    <location>
        <begin position="97"/>
        <end position="174"/>
    </location>
</feature>
<keyword evidence="8" id="KW-0539">Nucleus</keyword>
<evidence type="ECO:0000256" key="8">
    <source>
        <dbReference type="ARBA" id="ARBA00023242"/>
    </source>
</evidence>
<reference evidence="10" key="1">
    <citation type="journal article" date="2020" name="Stud. Mycol.">
        <title>101 Dothideomycetes genomes: a test case for predicting lifestyles and emergence of pathogens.</title>
        <authorList>
            <person name="Haridas S."/>
            <person name="Albert R."/>
            <person name="Binder M."/>
            <person name="Bloem J."/>
            <person name="Labutti K."/>
            <person name="Salamov A."/>
            <person name="Andreopoulos B."/>
            <person name="Baker S."/>
            <person name="Barry K."/>
            <person name="Bills G."/>
            <person name="Bluhm B."/>
            <person name="Cannon C."/>
            <person name="Castanera R."/>
            <person name="Culley D."/>
            <person name="Daum C."/>
            <person name="Ezra D."/>
            <person name="Gonzalez J."/>
            <person name="Henrissat B."/>
            <person name="Kuo A."/>
            <person name="Liang C."/>
            <person name="Lipzen A."/>
            <person name="Lutzoni F."/>
            <person name="Magnuson J."/>
            <person name="Mondo S."/>
            <person name="Nolan M."/>
            <person name="Ohm R."/>
            <person name="Pangilinan J."/>
            <person name="Park H.-J."/>
            <person name="Ramirez L."/>
            <person name="Alfaro M."/>
            <person name="Sun H."/>
            <person name="Tritt A."/>
            <person name="Yoshinaga Y."/>
            <person name="Zwiers L.-H."/>
            <person name="Turgeon B."/>
            <person name="Goodwin S."/>
            <person name="Spatafora J."/>
            <person name="Crous P."/>
            <person name="Grigoriev I."/>
        </authorList>
    </citation>
    <scope>NUCLEOTIDE SEQUENCE</scope>
    <source>
        <strain evidence="10">CBS 115976</strain>
    </source>
</reference>
<protein>
    <submittedName>
        <fullName evidence="10">Uncharacterized protein</fullName>
    </submittedName>
</protein>
<feature type="region of interest" description="Disordered" evidence="9">
    <location>
        <begin position="254"/>
        <end position="284"/>
    </location>
</feature>
<evidence type="ECO:0000256" key="3">
    <source>
        <dbReference type="ARBA" id="ARBA00006922"/>
    </source>
</evidence>
<accession>A0A6A6TUT5</accession>
<feature type="compositionally biased region" description="Polar residues" evidence="9">
    <location>
        <begin position="349"/>
        <end position="361"/>
    </location>
</feature>